<evidence type="ECO:0000256" key="6">
    <source>
        <dbReference type="ARBA" id="ARBA00023242"/>
    </source>
</evidence>
<sequence length="332" mass="38014">MPGMKRSNVETTLSEPHAKKRKIVRQLHHLQQAHVPEPISAEQDPTGVNRDFFDQQLQRAIAIECKAIGFDGTRPDALEMFRGLVDGFMHSFTTHVRTSMMSARRTSTVASDWVHALQAVGIKGSSVLEPHLDTGEIPPSFLQPAFEPPRPASPPPPDLEGLLGRDLSGKTDKEQRKYIPSHFPSFPSRHTWKATPVFTPRESDPRKIREKATEEGILAEQSLRKLMAAQKAGLQGDKARKQRRSKRIKQSDALWQDAMKDLQGQEEEREEVERRRPQFDFGDDMEEDDDAWRSQEQARMKPPRLEKKKPTIQEGVHVNYDQKFWRKSARGF</sequence>
<dbReference type="GO" id="GO:0005669">
    <property type="term" value="C:transcription factor TFIID complex"/>
    <property type="evidence" value="ECO:0007669"/>
    <property type="project" value="InterPro"/>
</dbReference>
<dbReference type="CDD" id="cd08049">
    <property type="entry name" value="TAF8"/>
    <property type="match status" value="1"/>
</dbReference>
<comment type="subcellular location">
    <subcellularLocation>
        <location evidence="1">Nucleus</location>
    </subcellularLocation>
</comment>
<evidence type="ECO:0000259" key="8">
    <source>
        <dbReference type="Pfam" id="PF07524"/>
    </source>
</evidence>
<dbReference type="InterPro" id="IPR006565">
    <property type="entry name" value="BTP"/>
</dbReference>
<dbReference type="GO" id="GO:0046982">
    <property type="term" value="F:protein heterodimerization activity"/>
    <property type="evidence" value="ECO:0007669"/>
    <property type="project" value="InterPro"/>
</dbReference>
<accession>A0A6A5Y4E9</accession>
<feature type="region of interest" description="Disordered" evidence="7">
    <location>
        <begin position="142"/>
        <end position="166"/>
    </location>
</feature>
<evidence type="ECO:0000313" key="11">
    <source>
        <dbReference type="Proteomes" id="UP000799778"/>
    </source>
</evidence>
<dbReference type="Gene3D" id="1.10.20.10">
    <property type="entry name" value="Histone, subunit A"/>
    <property type="match status" value="1"/>
</dbReference>
<dbReference type="RefSeq" id="XP_033388717.1">
    <property type="nucleotide sequence ID" value="XM_033526362.1"/>
</dbReference>
<dbReference type="AlphaFoldDB" id="A0A6A5Y4E9"/>
<dbReference type="PANTHER" id="PTHR46469:SF1">
    <property type="entry name" value="TRANSCRIPTION INITIATION FACTOR TFIID SUBUNIT 8"/>
    <property type="match status" value="1"/>
</dbReference>
<keyword evidence="11" id="KW-1185">Reference proteome</keyword>
<evidence type="ECO:0000313" key="10">
    <source>
        <dbReference type="EMBL" id="KAF2020378.1"/>
    </source>
</evidence>
<dbReference type="Pfam" id="PF07524">
    <property type="entry name" value="Bromo_TP"/>
    <property type="match status" value="1"/>
</dbReference>
<dbReference type="Proteomes" id="UP000799778">
    <property type="component" value="Unassembled WGS sequence"/>
</dbReference>
<dbReference type="GeneID" id="54283759"/>
<keyword evidence="4" id="KW-0805">Transcription regulation</keyword>
<evidence type="ECO:0000256" key="7">
    <source>
        <dbReference type="SAM" id="MobiDB-lite"/>
    </source>
</evidence>
<evidence type="ECO:0000259" key="9">
    <source>
        <dbReference type="Pfam" id="PF10406"/>
    </source>
</evidence>
<feature type="region of interest" description="Disordered" evidence="7">
    <location>
        <begin position="232"/>
        <end position="313"/>
    </location>
</feature>
<dbReference type="InterPro" id="IPR019473">
    <property type="entry name" value="TFIID_su8_C"/>
</dbReference>
<gene>
    <name evidence="10" type="ORF">BU24DRAFT_416084</name>
</gene>
<proteinExistence type="inferred from homology"/>
<dbReference type="Pfam" id="PF10406">
    <property type="entry name" value="TAF8_C"/>
    <property type="match status" value="1"/>
</dbReference>
<reference evidence="10" key="1">
    <citation type="journal article" date="2020" name="Stud. Mycol.">
        <title>101 Dothideomycetes genomes: a test case for predicting lifestyles and emergence of pathogens.</title>
        <authorList>
            <person name="Haridas S."/>
            <person name="Albert R."/>
            <person name="Binder M."/>
            <person name="Bloem J."/>
            <person name="Labutti K."/>
            <person name="Salamov A."/>
            <person name="Andreopoulos B."/>
            <person name="Baker S."/>
            <person name="Barry K."/>
            <person name="Bills G."/>
            <person name="Bluhm B."/>
            <person name="Cannon C."/>
            <person name="Castanera R."/>
            <person name="Culley D."/>
            <person name="Daum C."/>
            <person name="Ezra D."/>
            <person name="Gonzalez J."/>
            <person name="Henrissat B."/>
            <person name="Kuo A."/>
            <person name="Liang C."/>
            <person name="Lipzen A."/>
            <person name="Lutzoni F."/>
            <person name="Magnuson J."/>
            <person name="Mondo S."/>
            <person name="Nolan M."/>
            <person name="Ohm R."/>
            <person name="Pangilinan J."/>
            <person name="Park H.-J."/>
            <person name="Ramirez L."/>
            <person name="Alfaro M."/>
            <person name="Sun H."/>
            <person name="Tritt A."/>
            <person name="Yoshinaga Y."/>
            <person name="Zwiers L.-H."/>
            <person name="Turgeon B."/>
            <person name="Goodwin S."/>
            <person name="Spatafora J."/>
            <person name="Crous P."/>
            <person name="Grigoriev I."/>
        </authorList>
    </citation>
    <scope>NUCLEOTIDE SEQUENCE</scope>
    <source>
        <strain evidence="10">CBS 175.79</strain>
    </source>
</reference>
<feature type="compositionally biased region" description="Acidic residues" evidence="7">
    <location>
        <begin position="281"/>
        <end position="290"/>
    </location>
</feature>
<dbReference type="GO" id="GO:0006367">
    <property type="term" value="P:transcription initiation at RNA polymerase II promoter"/>
    <property type="evidence" value="ECO:0007669"/>
    <property type="project" value="TreeGrafter"/>
</dbReference>
<feature type="compositionally biased region" description="Basic and acidic residues" evidence="7">
    <location>
        <begin position="291"/>
        <end position="311"/>
    </location>
</feature>
<evidence type="ECO:0000256" key="3">
    <source>
        <dbReference type="ARBA" id="ARBA00017307"/>
    </source>
</evidence>
<name>A0A6A5Y4E9_9PLEO</name>
<dbReference type="InterPro" id="IPR037818">
    <property type="entry name" value="TAF8"/>
</dbReference>
<dbReference type="CDD" id="cd00076">
    <property type="entry name" value="HFD_SF"/>
    <property type="match status" value="1"/>
</dbReference>
<dbReference type="OrthoDB" id="2193813at2759"/>
<evidence type="ECO:0000256" key="5">
    <source>
        <dbReference type="ARBA" id="ARBA00023163"/>
    </source>
</evidence>
<organism evidence="10 11">
    <name type="scientific">Aaosphaeria arxii CBS 175.79</name>
    <dbReference type="NCBI Taxonomy" id="1450172"/>
    <lineage>
        <taxon>Eukaryota</taxon>
        <taxon>Fungi</taxon>
        <taxon>Dikarya</taxon>
        <taxon>Ascomycota</taxon>
        <taxon>Pezizomycotina</taxon>
        <taxon>Dothideomycetes</taxon>
        <taxon>Pleosporomycetidae</taxon>
        <taxon>Pleosporales</taxon>
        <taxon>Pleosporales incertae sedis</taxon>
        <taxon>Aaosphaeria</taxon>
    </lineage>
</organism>
<keyword evidence="6" id="KW-0539">Nucleus</keyword>
<feature type="compositionally biased region" description="Pro residues" evidence="7">
    <location>
        <begin position="146"/>
        <end position="158"/>
    </location>
</feature>
<comment type="similarity">
    <text evidence="2">Belongs to the TAF8 family.</text>
</comment>
<evidence type="ECO:0000256" key="2">
    <source>
        <dbReference type="ARBA" id="ARBA00008767"/>
    </source>
</evidence>
<evidence type="ECO:0000256" key="4">
    <source>
        <dbReference type="ARBA" id="ARBA00023015"/>
    </source>
</evidence>
<evidence type="ECO:0000256" key="1">
    <source>
        <dbReference type="ARBA" id="ARBA00004123"/>
    </source>
</evidence>
<keyword evidence="5" id="KW-0804">Transcription</keyword>
<protein>
    <recommendedName>
        <fullName evidence="3">Transcription initiation factor TFIID subunit 8</fullName>
    </recommendedName>
</protein>
<dbReference type="EMBL" id="ML978066">
    <property type="protein sequence ID" value="KAF2020378.1"/>
    <property type="molecule type" value="Genomic_DNA"/>
</dbReference>
<feature type="domain" description="Transcription factor TFIID subunit 8 C-terminal" evidence="9">
    <location>
        <begin position="178"/>
        <end position="226"/>
    </location>
</feature>
<dbReference type="PANTHER" id="PTHR46469">
    <property type="entry name" value="TRANSCRIPTION INITIATION FACTOR TFIID SUBUNIT 8"/>
    <property type="match status" value="1"/>
</dbReference>
<dbReference type="InterPro" id="IPR009072">
    <property type="entry name" value="Histone-fold"/>
</dbReference>
<feature type="domain" description="Bromodomain associated" evidence="8">
    <location>
        <begin position="55"/>
        <end position="123"/>
    </location>
</feature>